<feature type="compositionally biased region" description="Polar residues" evidence="1">
    <location>
        <begin position="99"/>
        <end position="109"/>
    </location>
</feature>
<accession>A0A1Y2H9S0</accession>
<evidence type="ECO:0000313" key="2">
    <source>
        <dbReference type="EMBL" id="ORZ31330.1"/>
    </source>
</evidence>
<protein>
    <submittedName>
        <fullName evidence="2">Uncharacterized protein</fullName>
    </submittedName>
</protein>
<evidence type="ECO:0000256" key="1">
    <source>
        <dbReference type="SAM" id="MobiDB-lite"/>
    </source>
</evidence>
<gene>
    <name evidence="2" type="ORF">BCR44DRAFT_1272965</name>
</gene>
<organism evidence="2 3">
    <name type="scientific">Catenaria anguillulae PL171</name>
    <dbReference type="NCBI Taxonomy" id="765915"/>
    <lineage>
        <taxon>Eukaryota</taxon>
        <taxon>Fungi</taxon>
        <taxon>Fungi incertae sedis</taxon>
        <taxon>Blastocladiomycota</taxon>
        <taxon>Blastocladiomycetes</taxon>
        <taxon>Blastocladiales</taxon>
        <taxon>Catenariaceae</taxon>
        <taxon>Catenaria</taxon>
    </lineage>
</organism>
<comment type="caution">
    <text evidence="2">The sequence shown here is derived from an EMBL/GenBank/DDBJ whole genome shotgun (WGS) entry which is preliminary data.</text>
</comment>
<proteinExistence type="predicted"/>
<keyword evidence="3" id="KW-1185">Reference proteome</keyword>
<sequence length="319" mass="35039">MARRSKRSLQVSRQQQKIKDGLRDASTQYGNENGQDYDLRALAGLPPKQEHRSRKARQPPPVKRPLNLVLSSDDEQVADPVAQPGPTKRPRPKQGMTYDENQMPASNGNALLPDSRTNAAPRKTAPPQVLSQLQRKEPRAPTTSKLDAHPLQSTPTCAPTDGAQAPAPSNRRRRHPRLADLPIPRQTSLPETRLLALRSPRLHRAGVPPFRQAGRSLVGGAADTVVSRTLRASPNRKKRNCSKSRLPPGSTCQQAARRLGKSRQPTPCARWRSTFTFNFACAAMGRTGPGSKPPPRCTKRPGGPAASRRSMLRLSPPER</sequence>
<name>A0A1Y2H9S0_9FUNG</name>
<feature type="compositionally biased region" description="Polar residues" evidence="1">
    <location>
        <begin position="141"/>
        <end position="157"/>
    </location>
</feature>
<evidence type="ECO:0000313" key="3">
    <source>
        <dbReference type="Proteomes" id="UP000193411"/>
    </source>
</evidence>
<reference evidence="2 3" key="1">
    <citation type="submission" date="2016-07" db="EMBL/GenBank/DDBJ databases">
        <title>Pervasive Adenine N6-methylation of Active Genes in Fungi.</title>
        <authorList>
            <consortium name="DOE Joint Genome Institute"/>
            <person name="Mondo S.J."/>
            <person name="Dannebaum R.O."/>
            <person name="Kuo R.C."/>
            <person name="Labutti K."/>
            <person name="Haridas S."/>
            <person name="Kuo A."/>
            <person name="Salamov A."/>
            <person name="Ahrendt S.R."/>
            <person name="Lipzen A."/>
            <person name="Sullivan W."/>
            <person name="Andreopoulos W.B."/>
            <person name="Clum A."/>
            <person name="Lindquist E."/>
            <person name="Daum C."/>
            <person name="Ramamoorthy G.K."/>
            <person name="Gryganskyi A."/>
            <person name="Culley D."/>
            <person name="Magnuson J.K."/>
            <person name="James T.Y."/>
            <person name="O'Malley M.A."/>
            <person name="Stajich J.E."/>
            <person name="Spatafora J.W."/>
            <person name="Visel A."/>
            <person name="Grigoriev I.V."/>
        </authorList>
    </citation>
    <scope>NUCLEOTIDE SEQUENCE [LARGE SCALE GENOMIC DNA]</scope>
    <source>
        <strain evidence="2 3">PL171</strain>
    </source>
</reference>
<feature type="compositionally biased region" description="Polar residues" evidence="1">
    <location>
        <begin position="25"/>
        <end position="34"/>
    </location>
</feature>
<feature type="region of interest" description="Disordered" evidence="1">
    <location>
        <begin position="284"/>
        <end position="319"/>
    </location>
</feature>
<dbReference type="EMBL" id="MCFL01000061">
    <property type="protein sequence ID" value="ORZ31330.1"/>
    <property type="molecule type" value="Genomic_DNA"/>
</dbReference>
<feature type="region of interest" description="Disordered" evidence="1">
    <location>
        <begin position="232"/>
        <end position="267"/>
    </location>
</feature>
<dbReference type="AlphaFoldDB" id="A0A1Y2H9S0"/>
<dbReference type="Proteomes" id="UP000193411">
    <property type="component" value="Unassembled WGS sequence"/>
</dbReference>
<feature type="region of interest" description="Disordered" evidence="1">
    <location>
        <begin position="1"/>
        <end position="180"/>
    </location>
</feature>